<feature type="region of interest" description="Disordered" evidence="1">
    <location>
        <begin position="35"/>
        <end position="55"/>
    </location>
</feature>
<protein>
    <submittedName>
        <fullName evidence="2">Uncharacterized protein</fullName>
    </submittedName>
</protein>
<comment type="caution">
    <text evidence="2">The sequence shown here is derived from an EMBL/GenBank/DDBJ whole genome shotgun (WGS) entry which is preliminary data.</text>
</comment>
<name>A0ABR2JGP5_9EUKA</name>
<dbReference type="EMBL" id="JAPFFF010000012">
    <property type="protein sequence ID" value="KAK8876472.1"/>
    <property type="molecule type" value="Genomic_DNA"/>
</dbReference>
<organism evidence="2 3">
    <name type="scientific">Tritrichomonas musculus</name>
    <dbReference type="NCBI Taxonomy" id="1915356"/>
    <lineage>
        <taxon>Eukaryota</taxon>
        <taxon>Metamonada</taxon>
        <taxon>Parabasalia</taxon>
        <taxon>Tritrichomonadida</taxon>
        <taxon>Tritrichomonadidae</taxon>
        <taxon>Tritrichomonas</taxon>
    </lineage>
</organism>
<sequence length="165" mass="19532">MIESNIKPYFPLLPFEFDINYFILKEDVELISEPTSNIDNEESNNYSEPDVDNTNTSDSCFDSKPINLELRKKSSIDLDERASNFKFSFYKIFTLRKKFPKKYVLLIHNEICQKLKLRKATRDETRSINKYFVNFAPYSDIIILFIKNNIDTILKNLPKLKEVLK</sequence>
<reference evidence="2 3" key="1">
    <citation type="submission" date="2024-04" db="EMBL/GenBank/DDBJ databases">
        <title>Tritrichomonas musculus Genome.</title>
        <authorList>
            <person name="Alves-Ferreira E."/>
            <person name="Grigg M."/>
            <person name="Lorenzi H."/>
            <person name="Galac M."/>
        </authorList>
    </citation>
    <scope>NUCLEOTIDE SEQUENCE [LARGE SCALE GENOMIC DNA]</scope>
    <source>
        <strain evidence="2 3">EAF2021</strain>
    </source>
</reference>
<dbReference type="Proteomes" id="UP001470230">
    <property type="component" value="Unassembled WGS sequence"/>
</dbReference>
<keyword evidence="3" id="KW-1185">Reference proteome</keyword>
<evidence type="ECO:0000256" key="1">
    <source>
        <dbReference type="SAM" id="MobiDB-lite"/>
    </source>
</evidence>
<gene>
    <name evidence="2" type="ORF">M9Y10_006685</name>
</gene>
<accession>A0ABR2JGP5</accession>
<evidence type="ECO:0000313" key="2">
    <source>
        <dbReference type="EMBL" id="KAK8876472.1"/>
    </source>
</evidence>
<proteinExistence type="predicted"/>
<evidence type="ECO:0000313" key="3">
    <source>
        <dbReference type="Proteomes" id="UP001470230"/>
    </source>
</evidence>